<dbReference type="RefSeq" id="WP_110794353.1">
    <property type="nucleotide sequence ID" value="NZ_KZ826481.1"/>
</dbReference>
<feature type="transmembrane region" description="Helical" evidence="9">
    <location>
        <begin position="100"/>
        <end position="127"/>
    </location>
</feature>
<evidence type="ECO:0000256" key="3">
    <source>
        <dbReference type="ARBA" id="ARBA00022475"/>
    </source>
</evidence>
<keyword evidence="6 9" id="KW-1133">Transmembrane helix</keyword>
<evidence type="ECO:0000256" key="9">
    <source>
        <dbReference type="RuleBase" id="RU369079"/>
    </source>
</evidence>
<evidence type="ECO:0000313" key="12">
    <source>
        <dbReference type="Proteomes" id="UP000248012"/>
    </source>
</evidence>
<dbReference type="Proteomes" id="UP000248012">
    <property type="component" value="Unassembled WGS sequence"/>
</dbReference>
<feature type="transmembrane region" description="Helical" evidence="9">
    <location>
        <begin position="147"/>
        <end position="169"/>
    </location>
</feature>
<feature type="transmembrane region" description="Helical" evidence="9">
    <location>
        <begin position="28"/>
        <end position="48"/>
    </location>
</feature>
<dbReference type="EMBL" id="QFVT01000002">
    <property type="protein sequence ID" value="PYC48774.1"/>
    <property type="molecule type" value="Genomic_DNA"/>
</dbReference>
<dbReference type="InterPro" id="IPR007387">
    <property type="entry name" value="TRAP_DctQ"/>
</dbReference>
<keyword evidence="4 9" id="KW-0997">Cell inner membrane</keyword>
<keyword evidence="12" id="KW-1185">Reference proteome</keyword>
<keyword evidence="5 9" id="KW-0812">Transmembrane</keyword>
<evidence type="ECO:0000256" key="1">
    <source>
        <dbReference type="ARBA" id="ARBA00004429"/>
    </source>
</evidence>
<dbReference type="OrthoDB" id="7843894at2"/>
<comment type="similarity">
    <text evidence="8 9">Belongs to the TRAP transporter small permease family.</text>
</comment>
<keyword evidence="3" id="KW-1003">Cell membrane</keyword>
<accession>A0A2V4N1Y5</accession>
<reference evidence="11 12" key="1">
    <citation type="submission" date="2018-05" db="EMBL/GenBank/DDBJ databases">
        <title>Oceanovita maritima gen. nov., sp. nov., a marine bacterium in the family Rhodobacteraceae isolated from surface seawater of Lundu port Xiamen, China.</title>
        <authorList>
            <person name="Hetharua B.H."/>
            <person name="Min D."/>
            <person name="Liao H."/>
            <person name="Tian Y."/>
        </authorList>
    </citation>
    <scope>NUCLEOTIDE SEQUENCE [LARGE SCALE GENOMIC DNA]</scope>
    <source>
        <strain evidence="11 12">FSX-11</strain>
    </source>
</reference>
<dbReference type="GO" id="GO:0005886">
    <property type="term" value="C:plasma membrane"/>
    <property type="evidence" value="ECO:0007669"/>
    <property type="project" value="UniProtKB-SubCell"/>
</dbReference>
<feature type="domain" description="Tripartite ATP-independent periplasmic transporters DctQ component" evidence="10">
    <location>
        <begin position="39"/>
        <end position="172"/>
    </location>
</feature>
<evidence type="ECO:0000256" key="6">
    <source>
        <dbReference type="ARBA" id="ARBA00022989"/>
    </source>
</evidence>
<dbReference type="InterPro" id="IPR055348">
    <property type="entry name" value="DctQ"/>
</dbReference>
<evidence type="ECO:0000259" key="10">
    <source>
        <dbReference type="Pfam" id="PF04290"/>
    </source>
</evidence>
<organism evidence="11 12">
    <name type="scientific">Litorivita pollutaquae</name>
    <dbReference type="NCBI Taxonomy" id="2200892"/>
    <lineage>
        <taxon>Bacteria</taxon>
        <taxon>Pseudomonadati</taxon>
        <taxon>Pseudomonadota</taxon>
        <taxon>Alphaproteobacteria</taxon>
        <taxon>Rhodobacterales</taxon>
        <taxon>Paracoccaceae</taxon>
        <taxon>Litorivita</taxon>
    </lineage>
</organism>
<evidence type="ECO:0000256" key="5">
    <source>
        <dbReference type="ARBA" id="ARBA00022692"/>
    </source>
</evidence>
<evidence type="ECO:0000256" key="2">
    <source>
        <dbReference type="ARBA" id="ARBA00022448"/>
    </source>
</evidence>
<evidence type="ECO:0000256" key="4">
    <source>
        <dbReference type="ARBA" id="ARBA00022519"/>
    </source>
</evidence>
<gene>
    <name evidence="11" type="ORF">DI396_01325</name>
</gene>
<evidence type="ECO:0000256" key="7">
    <source>
        <dbReference type="ARBA" id="ARBA00023136"/>
    </source>
</evidence>
<keyword evidence="7 9" id="KW-0472">Membrane</keyword>
<protein>
    <recommendedName>
        <fullName evidence="9">TRAP transporter small permease protein</fullName>
    </recommendedName>
</protein>
<keyword evidence="2 9" id="KW-0813">Transport</keyword>
<evidence type="ECO:0000256" key="8">
    <source>
        <dbReference type="ARBA" id="ARBA00038436"/>
    </source>
</evidence>
<feature type="transmembrane region" description="Helical" evidence="9">
    <location>
        <begin position="60"/>
        <end position="79"/>
    </location>
</feature>
<sequence length="214" mass="23140">MAGNAAVLEDGSRLSRIDRALAGIETKLALVSGLAVFGLMLLAVVSVTGRNILNVPVPGYVDWIEVTMPLIAFMGISYTQRSGSHIRMDILIGKLKGRMMWAAELFSVLIMLVLVLFLIWGSWAHFARSFDFAAPLWSRDSTIDIRLPIWPAKLLVPFAFSVLALRLVLQVWAYGRAVVTGAENPIAVPLPLSAAEQAAEEASHVSALDTKGAA</sequence>
<comment type="subunit">
    <text evidence="9">The complex comprises the extracytoplasmic solute receptor protein and the two transmembrane proteins.</text>
</comment>
<name>A0A2V4N1Y5_9RHOB</name>
<comment type="function">
    <text evidence="9">Part of the tripartite ATP-independent periplasmic (TRAP) transport system.</text>
</comment>
<dbReference type="AlphaFoldDB" id="A0A2V4N1Y5"/>
<dbReference type="Pfam" id="PF04290">
    <property type="entry name" value="DctQ"/>
    <property type="match status" value="1"/>
</dbReference>
<dbReference type="PANTHER" id="PTHR35011">
    <property type="entry name" value="2,3-DIKETO-L-GULONATE TRAP TRANSPORTER SMALL PERMEASE PROTEIN YIAM"/>
    <property type="match status" value="1"/>
</dbReference>
<comment type="subcellular location">
    <subcellularLocation>
        <location evidence="1 9">Cell inner membrane</location>
        <topology evidence="1 9">Multi-pass membrane protein</topology>
    </subcellularLocation>
</comment>
<comment type="caution">
    <text evidence="11">The sequence shown here is derived from an EMBL/GenBank/DDBJ whole genome shotgun (WGS) entry which is preliminary data.</text>
</comment>
<dbReference type="GO" id="GO:0022857">
    <property type="term" value="F:transmembrane transporter activity"/>
    <property type="evidence" value="ECO:0007669"/>
    <property type="project" value="UniProtKB-UniRule"/>
</dbReference>
<proteinExistence type="inferred from homology"/>
<evidence type="ECO:0000313" key="11">
    <source>
        <dbReference type="EMBL" id="PYC48774.1"/>
    </source>
</evidence>